<gene>
    <name evidence="4" type="ORF">SAMN05443662_0691</name>
</gene>
<organism evidence="4 5">
    <name type="scientific">Sulfurivirga caldicuralii</name>
    <dbReference type="NCBI Taxonomy" id="364032"/>
    <lineage>
        <taxon>Bacteria</taxon>
        <taxon>Pseudomonadati</taxon>
        <taxon>Pseudomonadota</taxon>
        <taxon>Gammaproteobacteria</taxon>
        <taxon>Thiotrichales</taxon>
        <taxon>Piscirickettsiaceae</taxon>
        <taxon>Sulfurivirga</taxon>
    </lineage>
</organism>
<dbReference type="Proteomes" id="UP000198461">
    <property type="component" value="Unassembled WGS sequence"/>
</dbReference>
<dbReference type="GO" id="GO:0009360">
    <property type="term" value="C:DNA polymerase III complex"/>
    <property type="evidence" value="ECO:0007669"/>
    <property type="project" value="TreeGrafter"/>
</dbReference>
<dbReference type="STRING" id="364032.SAMN05443662_0691"/>
<evidence type="ECO:0000256" key="2">
    <source>
        <dbReference type="ARBA" id="ARBA00022932"/>
    </source>
</evidence>
<keyword evidence="2" id="KW-0548">Nucleotidyltransferase</keyword>
<dbReference type="SUPFAM" id="SSF52540">
    <property type="entry name" value="P-loop containing nucleoside triphosphate hydrolases"/>
    <property type="match status" value="1"/>
</dbReference>
<proteinExistence type="predicted"/>
<dbReference type="InterPro" id="IPR004622">
    <property type="entry name" value="DNA_pol_HolB"/>
</dbReference>
<dbReference type="PROSITE" id="PS00197">
    <property type="entry name" value="2FE2S_FER_1"/>
    <property type="match status" value="1"/>
</dbReference>
<dbReference type="PANTHER" id="PTHR11669:SF8">
    <property type="entry name" value="DNA POLYMERASE III SUBUNIT DELTA"/>
    <property type="match status" value="1"/>
</dbReference>
<sequence length="299" mass="33544">MNLPWLEPILTQWQAVQPAPQNTLLHGPAGMGGVELMEAMARQLLCPQGGCGTCPACAMLDAGTHPDLLRCTPEQGKKDIRVETIRDLNTWVYEAAHQSGAKVVLLWPAEAMNRSAANALLKTLEEPPQDTHFILLTHQLGALLPTIRSRCQLWRLPRPDAATALAWLQQAMPQAEPEQLQTALAIHHGMPLAARAWLENEGWKSYQAWREQMNGLRRGQKTLVDVAEAWSKWDVPQQALDYFEMWCTRQLHARPHDMALHGLYTAIQEARTALAGNANVQLTLERVLIHYLYPQEVDA</sequence>
<evidence type="ECO:0000256" key="1">
    <source>
        <dbReference type="ARBA" id="ARBA00012417"/>
    </source>
</evidence>
<dbReference type="PANTHER" id="PTHR11669">
    <property type="entry name" value="REPLICATION FACTOR C / DNA POLYMERASE III GAMMA-TAU SUBUNIT"/>
    <property type="match status" value="1"/>
</dbReference>
<reference evidence="4 5" key="1">
    <citation type="submission" date="2016-11" db="EMBL/GenBank/DDBJ databases">
        <authorList>
            <person name="Jaros S."/>
            <person name="Januszkiewicz K."/>
            <person name="Wedrychowicz H."/>
        </authorList>
    </citation>
    <scope>NUCLEOTIDE SEQUENCE [LARGE SCALE GENOMIC DNA]</scope>
    <source>
        <strain evidence="4 5">DSM 17737</strain>
    </source>
</reference>
<keyword evidence="5" id="KW-1185">Reference proteome</keyword>
<comment type="catalytic activity">
    <reaction evidence="3">
        <text>DNA(n) + a 2'-deoxyribonucleoside 5'-triphosphate = DNA(n+1) + diphosphate</text>
        <dbReference type="Rhea" id="RHEA:22508"/>
        <dbReference type="Rhea" id="RHEA-COMP:17339"/>
        <dbReference type="Rhea" id="RHEA-COMP:17340"/>
        <dbReference type="ChEBI" id="CHEBI:33019"/>
        <dbReference type="ChEBI" id="CHEBI:61560"/>
        <dbReference type="ChEBI" id="CHEBI:173112"/>
        <dbReference type="EC" id="2.7.7.7"/>
    </reaction>
</comment>
<dbReference type="NCBIfam" id="TIGR00678">
    <property type="entry name" value="holB"/>
    <property type="match status" value="1"/>
</dbReference>
<dbReference type="EMBL" id="FSRE01000002">
    <property type="protein sequence ID" value="SIN84495.1"/>
    <property type="molecule type" value="Genomic_DNA"/>
</dbReference>
<dbReference type="Pfam" id="PF13177">
    <property type="entry name" value="DNA_pol3_delta2"/>
    <property type="match status" value="1"/>
</dbReference>
<keyword evidence="2" id="KW-0808">Transferase</keyword>
<dbReference type="GO" id="GO:0051537">
    <property type="term" value="F:2 iron, 2 sulfur cluster binding"/>
    <property type="evidence" value="ECO:0007669"/>
    <property type="project" value="InterPro"/>
</dbReference>
<dbReference type="AlphaFoldDB" id="A0A1N6EN99"/>
<dbReference type="GO" id="GO:0008408">
    <property type="term" value="F:3'-5' exonuclease activity"/>
    <property type="evidence" value="ECO:0007669"/>
    <property type="project" value="InterPro"/>
</dbReference>
<dbReference type="InterPro" id="IPR006058">
    <property type="entry name" value="2Fe2S_fd_BS"/>
</dbReference>
<dbReference type="GO" id="GO:0003887">
    <property type="term" value="F:DNA-directed DNA polymerase activity"/>
    <property type="evidence" value="ECO:0007669"/>
    <property type="project" value="UniProtKB-KW"/>
</dbReference>
<dbReference type="OrthoDB" id="9811073at2"/>
<dbReference type="EC" id="2.7.7.7" evidence="1"/>
<name>A0A1N6EN99_9GAMM</name>
<dbReference type="InterPro" id="IPR027417">
    <property type="entry name" value="P-loop_NTPase"/>
</dbReference>
<dbReference type="GO" id="GO:0006261">
    <property type="term" value="P:DNA-templated DNA replication"/>
    <property type="evidence" value="ECO:0007669"/>
    <property type="project" value="TreeGrafter"/>
</dbReference>
<dbReference type="InterPro" id="IPR050238">
    <property type="entry name" value="DNA_Rep/Repair_Clamp_Loader"/>
</dbReference>
<keyword evidence="2" id="KW-0239">DNA-directed DNA polymerase</keyword>
<accession>A0A1N6EN99</accession>
<evidence type="ECO:0000313" key="4">
    <source>
        <dbReference type="EMBL" id="SIN84495.1"/>
    </source>
</evidence>
<evidence type="ECO:0000313" key="5">
    <source>
        <dbReference type="Proteomes" id="UP000198461"/>
    </source>
</evidence>
<protein>
    <recommendedName>
        <fullName evidence="1">DNA-directed DNA polymerase</fullName>
        <ecNumber evidence="1">2.7.7.7</ecNumber>
    </recommendedName>
</protein>
<dbReference type="RefSeq" id="WP_074201006.1">
    <property type="nucleotide sequence ID" value="NZ_FSRE01000002.1"/>
</dbReference>
<dbReference type="Gene3D" id="3.40.50.300">
    <property type="entry name" value="P-loop containing nucleotide triphosphate hydrolases"/>
    <property type="match status" value="1"/>
</dbReference>
<evidence type="ECO:0000256" key="3">
    <source>
        <dbReference type="ARBA" id="ARBA00049244"/>
    </source>
</evidence>